<evidence type="ECO:0000259" key="2">
    <source>
        <dbReference type="Pfam" id="PF10081"/>
    </source>
</evidence>
<feature type="transmembrane region" description="Helical" evidence="1">
    <location>
        <begin position="45"/>
        <end position="65"/>
    </location>
</feature>
<dbReference type="Proteomes" id="UP001185659">
    <property type="component" value="Unassembled WGS sequence"/>
</dbReference>
<keyword evidence="1" id="KW-0472">Membrane</keyword>
<dbReference type="InterPro" id="IPR012037">
    <property type="entry name" value="Alpha/beta-hydrolase_fam"/>
</dbReference>
<feature type="transmembrane region" description="Helical" evidence="1">
    <location>
        <begin position="77"/>
        <end position="95"/>
    </location>
</feature>
<evidence type="ECO:0000256" key="1">
    <source>
        <dbReference type="SAM" id="Phobius"/>
    </source>
</evidence>
<evidence type="ECO:0000313" key="5">
    <source>
        <dbReference type="Proteomes" id="UP001185659"/>
    </source>
</evidence>
<dbReference type="Pfam" id="PF15420">
    <property type="entry name" value="Abhydrolase_9_N"/>
    <property type="match status" value="1"/>
</dbReference>
<accession>A0ABU4AQV9</accession>
<feature type="transmembrane region" description="Helical" evidence="1">
    <location>
        <begin position="12"/>
        <end position="33"/>
    </location>
</feature>
<gene>
    <name evidence="4" type="ORF">R2G56_20155</name>
</gene>
<organism evidence="4 5">
    <name type="scientific">Nitratireductor aquimarinus</name>
    <dbReference type="NCBI Taxonomy" id="889300"/>
    <lineage>
        <taxon>Bacteria</taxon>
        <taxon>Pseudomonadati</taxon>
        <taxon>Pseudomonadota</taxon>
        <taxon>Alphaproteobacteria</taxon>
        <taxon>Hyphomicrobiales</taxon>
        <taxon>Phyllobacteriaceae</taxon>
        <taxon>Nitratireductor</taxon>
    </lineage>
</organism>
<proteinExistence type="predicted"/>
<feature type="transmembrane region" description="Helical" evidence="1">
    <location>
        <begin position="157"/>
        <end position="180"/>
    </location>
</feature>
<dbReference type="RefSeq" id="WP_317562399.1">
    <property type="nucleotide sequence ID" value="NZ_JAWLIP010000011.1"/>
</dbReference>
<dbReference type="PIRSF" id="PIRSF007542">
    <property type="entry name" value="UCP007542"/>
    <property type="match status" value="1"/>
</dbReference>
<evidence type="ECO:0000313" key="4">
    <source>
        <dbReference type="EMBL" id="MDV6228607.1"/>
    </source>
</evidence>
<feature type="domain" description="Alpha/beta-hydrolase N-terminal" evidence="3">
    <location>
        <begin position="28"/>
        <end position="235"/>
    </location>
</feature>
<comment type="caution">
    <text evidence="4">The sequence shown here is derived from an EMBL/GenBank/DDBJ whole genome shotgun (WGS) entry which is preliminary data.</text>
</comment>
<keyword evidence="1" id="KW-0812">Transmembrane</keyword>
<keyword evidence="5" id="KW-1185">Reference proteome</keyword>
<name>A0ABU4AQV9_9HYPH</name>
<feature type="domain" description="Alpha/beta-hydrolase catalytic" evidence="2">
    <location>
        <begin position="252"/>
        <end position="539"/>
    </location>
</feature>
<dbReference type="InterPro" id="IPR027787">
    <property type="entry name" value="Alpha/beta-hydrolase_catalytic"/>
</dbReference>
<sequence length="559" mass="61380">MGRLYSAFQRHFSGAGMVLGVLFFVASLTPSLIPRSFEVQGVLGGVAFSAGYGIGVLLVATWRYLQLPSVDKGLLRLTRLVLSLISLIVIVVGLYNSAGWQNSVRGVLNMEPVDSAYPASVIIIAILTFAFLFLLARGIIALGRAVANRLDKFLPRRVSIIAGAAVTLIVVATLANGLLIEYTFRLLDKSFAELDALHEPERPQPSVVERAGNPSSRLEWPKLGRAGREFVASGPTAADISQVTQRAAVEPIRLYAGLQVAETPDERSQLLLDELIELNAFDRAALVVVTPTGTGWVDPSAIDGLEYLYDGDTASVALQYSYLNSPLSLVFQSENGLESSQSLFRTIYRYWQKLPAGQRPKLFLHGLSLGAFNSQRSITFLDLLGDPIDGAVWSGTPFPSEKWQTITADRDAGSTQWLPVYQGGRFVRFMNQNGVPEGNSASWGNVRIVYLQYASDAITFFDKHLLYREADWMKAPRGPDVSPLLSWYPIVSMLQLLVDMPLSDGVPMGYGHVYAPDHYLDAWLEVTGVENWSSEEIDALKKHLHSKASNADGYEYRGG</sequence>
<reference evidence="4 5" key="1">
    <citation type="submission" date="2023-10" db="EMBL/GenBank/DDBJ databases">
        <authorList>
            <person name="Venkata Ramana C."/>
            <person name="Sasikala C."/>
            <person name="Dhurka M."/>
        </authorList>
    </citation>
    <scope>NUCLEOTIDE SEQUENCE [LARGE SCALE GENOMIC DNA]</scope>
    <source>
        <strain evidence="4 5">KCTC 32151</strain>
    </source>
</reference>
<dbReference type="Pfam" id="PF10081">
    <property type="entry name" value="Abhydrolase_9"/>
    <property type="match status" value="1"/>
</dbReference>
<protein>
    <submittedName>
        <fullName evidence="4">Alpha/beta-hydrolase family protein</fullName>
    </submittedName>
</protein>
<dbReference type="InterPro" id="IPR027788">
    <property type="entry name" value="Alpha/beta-hydrolase_N_dom"/>
</dbReference>
<keyword evidence="1" id="KW-1133">Transmembrane helix</keyword>
<dbReference type="EMBL" id="JAWLIP010000011">
    <property type="protein sequence ID" value="MDV6228607.1"/>
    <property type="molecule type" value="Genomic_DNA"/>
</dbReference>
<evidence type="ECO:0000259" key="3">
    <source>
        <dbReference type="Pfam" id="PF15420"/>
    </source>
</evidence>
<feature type="transmembrane region" description="Helical" evidence="1">
    <location>
        <begin position="115"/>
        <end position="136"/>
    </location>
</feature>